<dbReference type="RefSeq" id="WP_120249037.1">
    <property type="nucleotide sequence ID" value="NZ_JAEHTJ010000007.1"/>
</dbReference>
<keyword evidence="3" id="KW-1185">Reference proteome</keyword>
<accession>A0ABS9FNM3</accession>
<sequence length="98" mass="10255">MSHNFKPGDLALIVKGPCVGCCVDLISFHAANTDVLLASGSFGSSDVAAWRVSGNGLTARFGTSAERRPVKDGLIPSGHLMPLRGDFTPEQQTAKEAV</sequence>
<name>A0ABS9FNM3_9PSED</name>
<reference evidence="2 3" key="1">
    <citation type="submission" date="2019-11" db="EMBL/GenBank/DDBJ databases">
        <title>Epiphytic Pseudomonas syringae from cherry orchards.</title>
        <authorList>
            <person name="Hulin M.T."/>
        </authorList>
    </citation>
    <scope>NUCLEOTIDE SEQUENCE [LARGE SCALE GENOMIC DNA]</scope>
    <source>
        <strain evidence="2 3">PA-6-3B</strain>
    </source>
</reference>
<proteinExistence type="predicted"/>
<evidence type="ECO:0000313" key="3">
    <source>
        <dbReference type="Proteomes" id="UP000814074"/>
    </source>
</evidence>
<evidence type="ECO:0000313" key="2">
    <source>
        <dbReference type="EMBL" id="MCF5152806.1"/>
    </source>
</evidence>
<feature type="region of interest" description="Disordered" evidence="1">
    <location>
        <begin position="75"/>
        <end position="98"/>
    </location>
</feature>
<evidence type="ECO:0000256" key="1">
    <source>
        <dbReference type="SAM" id="MobiDB-lite"/>
    </source>
</evidence>
<gene>
    <name evidence="2" type="ORF">GIW47_09255</name>
</gene>
<dbReference type="Proteomes" id="UP000814074">
    <property type="component" value="Unassembled WGS sequence"/>
</dbReference>
<feature type="compositionally biased region" description="Polar residues" evidence="1">
    <location>
        <begin position="89"/>
        <end position="98"/>
    </location>
</feature>
<dbReference type="EMBL" id="WKDU01000008">
    <property type="protein sequence ID" value="MCF5152806.1"/>
    <property type="molecule type" value="Genomic_DNA"/>
</dbReference>
<comment type="caution">
    <text evidence="2">The sequence shown here is derived from an EMBL/GenBank/DDBJ whole genome shotgun (WGS) entry which is preliminary data.</text>
</comment>
<protein>
    <submittedName>
        <fullName evidence="2">Uncharacterized protein</fullName>
    </submittedName>
</protein>
<organism evidence="2 3">
    <name type="scientific">Pseudomonas lactis</name>
    <dbReference type="NCBI Taxonomy" id="1615674"/>
    <lineage>
        <taxon>Bacteria</taxon>
        <taxon>Pseudomonadati</taxon>
        <taxon>Pseudomonadota</taxon>
        <taxon>Gammaproteobacteria</taxon>
        <taxon>Pseudomonadales</taxon>
        <taxon>Pseudomonadaceae</taxon>
        <taxon>Pseudomonas</taxon>
    </lineage>
</organism>